<keyword evidence="2" id="KW-0812">Transmembrane</keyword>
<dbReference type="InterPro" id="IPR010482">
    <property type="entry name" value="TECPR1-like_DysF"/>
</dbReference>
<dbReference type="PANTHER" id="PTHR31679">
    <property type="entry name" value="PEROXISOMAL MEMBRANE PROTEIN PEX30-RELATED"/>
    <property type="match status" value="1"/>
</dbReference>
<name>A0A0B1P5D2_UNCNE</name>
<dbReference type="GO" id="GO:0012505">
    <property type="term" value="C:endomembrane system"/>
    <property type="evidence" value="ECO:0007669"/>
    <property type="project" value="UniProtKB-SubCell"/>
</dbReference>
<dbReference type="AlphaFoldDB" id="A0A0B1P5D2"/>
<accession>A0A0B1P5D2</accession>
<dbReference type="OMA" id="PPFYILT"/>
<comment type="subcellular location">
    <subcellularLocation>
        <location evidence="1">Endomembrane system</location>
        <topology evidence="1">Multi-pass membrane protein</topology>
    </subcellularLocation>
</comment>
<dbReference type="HOGENOM" id="CLU_016397_1_1_1"/>
<feature type="domain" description="Peroxin/Ferlin" evidence="5">
    <location>
        <begin position="336"/>
        <end position="404"/>
    </location>
</feature>
<proteinExistence type="predicted"/>
<keyword evidence="4" id="KW-0472">Membrane</keyword>
<evidence type="ECO:0000256" key="1">
    <source>
        <dbReference type="ARBA" id="ARBA00004127"/>
    </source>
</evidence>
<evidence type="ECO:0000313" key="7">
    <source>
        <dbReference type="Proteomes" id="UP000030854"/>
    </source>
</evidence>
<evidence type="ECO:0000256" key="4">
    <source>
        <dbReference type="ARBA" id="ARBA00023136"/>
    </source>
</evidence>
<evidence type="ECO:0000259" key="5">
    <source>
        <dbReference type="SMART" id="SM00693"/>
    </source>
</evidence>
<dbReference type="InterPro" id="IPR006614">
    <property type="entry name" value="Peroxin/Ferlin"/>
</dbReference>
<comment type="caution">
    <text evidence="6">The sequence shown here is derived from an EMBL/GenBank/DDBJ whole genome shotgun (WGS) entry which is preliminary data.</text>
</comment>
<evidence type="ECO:0000313" key="6">
    <source>
        <dbReference type="EMBL" id="KHJ31849.1"/>
    </source>
</evidence>
<dbReference type="EMBL" id="JNVN01002538">
    <property type="protein sequence ID" value="KHJ31849.1"/>
    <property type="molecule type" value="Genomic_DNA"/>
</dbReference>
<dbReference type="PANTHER" id="PTHR31679:SF2">
    <property type="entry name" value="PEROXISOMAL MEMBRANE PROTEIN PEX30-RELATED"/>
    <property type="match status" value="1"/>
</dbReference>
<keyword evidence="3" id="KW-1133">Transmembrane helix</keyword>
<organism evidence="6 7">
    <name type="scientific">Uncinula necator</name>
    <name type="common">Grape powdery mildew</name>
    <dbReference type="NCBI Taxonomy" id="52586"/>
    <lineage>
        <taxon>Eukaryota</taxon>
        <taxon>Fungi</taxon>
        <taxon>Dikarya</taxon>
        <taxon>Ascomycota</taxon>
        <taxon>Pezizomycotina</taxon>
        <taxon>Leotiomycetes</taxon>
        <taxon>Erysiphales</taxon>
        <taxon>Erysiphaceae</taxon>
        <taxon>Erysiphe</taxon>
    </lineage>
</organism>
<dbReference type="Proteomes" id="UP000030854">
    <property type="component" value="Unassembled WGS sequence"/>
</dbReference>
<dbReference type="SMART" id="SM00693">
    <property type="entry name" value="DysFN"/>
    <property type="match status" value="1"/>
</dbReference>
<keyword evidence="7" id="KW-1185">Reference proteome</keyword>
<dbReference type="GO" id="GO:0005778">
    <property type="term" value="C:peroxisomal membrane"/>
    <property type="evidence" value="ECO:0007669"/>
    <property type="project" value="TreeGrafter"/>
</dbReference>
<evidence type="ECO:0000256" key="2">
    <source>
        <dbReference type="ARBA" id="ARBA00022692"/>
    </source>
</evidence>
<dbReference type="GO" id="GO:0007031">
    <property type="term" value="P:peroxisome organization"/>
    <property type="evidence" value="ECO:0007669"/>
    <property type="project" value="UniProtKB-ARBA"/>
</dbReference>
<sequence length="468" mass="53763">MAAFDTPWVMSSIPGSNQRVANLRSTESDSHNPPTTAAFSPVNLSNTWSTNKRRSLIFVHQKSSLLLSTPPQITRVLVYSNLFLLPLNKLVGLLTWTSGDPWESFILVISFWAIVLYSDVAIRYAAPLITSIVLSLCVYIRKCTTNPFTFSTRQEKVMKHNNNIKLEASSVNHQKTLEEIVETLRTFTNRCHVAFDPFLDLIDFLEAQWSKSMSPKHLLNSILTRFILLSIIWIALNLEPIQLITPKRSILFIGTLLLTWHSQPNRMARIILWRSTLVRRFCGSVTGLQLTVSTDSTDLVGNKKPTSASLENLSQFQESIYSDQSLKSQKFTHSFGVRFTFIIYENQRRWVGLGWTTNLFAYERAAWTDEYLSPVPPKDKFQLPDVEDSSMAWKWVDGSIWMIEGVGAIDEGSNRASVDIDEKMGWIYYDNKWQHGRRGMDGWGCYTRRRKWYRDAELVEVPLPSKMQ</sequence>
<reference evidence="6 7" key="1">
    <citation type="journal article" date="2014" name="BMC Genomics">
        <title>Adaptive genomic structural variation in the grape powdery mildew pathogen, Erysiphe necator.</title>
        <authorList>
            <person name="Jones L."/>
            <person name="Riaz S."/>
            <person name="Morales-Cruz A."/>
            <person name="Amrine K.C."/>
            <person name="McGuire B."/>
            <person name="Gubler W.D."/>
            <person name="Walker M.A."/>
            <person name="Cantu D."/>
        </authorList>
    </citation>
    <scope>NUCLEOTIDE SEQUENCE [LARGE SCALE GENOMIC DNA]</scope>
    <source>
        <strain evidence="7">c</strain>
    </source>
</reference>
<dbReference type="Pfam" id="PF06398">
    <property type="entry name" value="Pex24p"/>
    <property type="match status" value="1"/>
</dbReference>
<gene>
    <name evidence="6" type="ORF">EV44_g5682</name>
</gene>
<protein>
    <submittedName>
        <fullName evidence="6">Putative peroxisomal membrane protein pex31</fullName>
    </submittedName>
</protein>
<evidence type="ECO:0000256" key="3">
    <source>
        <dbReference type="ARBA" id="ARBA00022989"/>
    </source>
</evidence>
<dbReference type="InterPro" id="IPR052646">
    <property type="entry name" value="Peroxisomal_PEX28-32"/>
</dbReference>
<dbReference type="STRING" id="52586.A0A0B1P5D2"/>